<dbReference type="InterPro" id="IPR001296">
    <property type="entry name" value="Glyco_trans_1"/>
</dbReference>
<sequence length="381" mass="43942">MKKKKIGFISDNMPWDKRTWSGTKSKIYEQISKCNVEVIWIPVKFNFLTHIYKICLFLITRLLKKRYSIIHTTFVAKQLSRSIDKSLLESVDLIFAVSGSQYLYKLETTKPIIYLADATFTLLYNYYDRVSNFLPFNVKQGNLIELTALNKASKIIASSDWCKASIENDYGINPNKVYVIEFGANVDEKDIKNNIVTPKKESNSMLNILFLAVEWKRKGGEIAIDCVKRLNEMRIPTKLYIVGTDVPIHHKNESFIESIGFLNKNKENEYCQFIKIIKQCDILLLPTKAECAGIAFCEASAYQLPIFTYDTGGIPNYVENGINGYRLPLSCTGEDFAQKIKTVVEQNKLPSLKDGCNHLYNNKLNWEHWRLIFEKTFLNKI</sequence>
<feature type="domain" description="Glycosyl transferase family 1" evidence="1">
    <location>
        <begin position="208"/>
        <end position="350"/>
    </location>
</feature>
<dbReference type="Pfam" id="PF00534">
    <property type="entry name" value="Glycos_transf_1"/>
    <property type="match status" value="1"/>
</dbReference>
<dbReference type="CDD" id="cd03801">
    <property type="entry name" value="GT4_PimA-like"/>
    <property type="match status" value="1"/>
</dbReference>
<dbReference type="SUPFAM" id="SSF53756">
    <property type="entry name" value="UDP-Glycosyltransferase/glycogen phosphorylase"/>
    <property type="match status" value="1"/>
</dbReference>
<dbReference type="PANTHER" id="PTHR12526:SF637">
    <property type="entry name" value="GLYCOSYLTRANSFERASE EPSF-RELATED"/>
    <property type="match status" value="1"/>
</dbReference>
<gene>
    <name evidence="2" type="ORF">GGQ57_004008</name>
</gene>
<evidence type="ECO:0000259" key="1">
    <source>
        <dbReference type="Pfam" id="PF00534"/>
    </source>
</evidence>
<dbReference type="EMBL" id="JACHOC010000008">
    <property type="protein sequence ID" value="MBB4624084.1"/>
    <property type="molecule type" value="Genomic_DNA"/>
</dbReference>
<protein>
    <recommendedName>
        <fullName evidence="1">Glycosyl transferase family 1 domain-containing protein</fullName>
    </recommendedName>
</protein>
<dbReference type="RefSeq" id="WP_183671879.1">
    <property type="nucleotide sequence ID" value="NZ_BMPB01000011.1"/>
</dbReference>
<organism evidence="2 3">
    <name type="scientific">Parabacteroides faecis</name>
    <dbReference type="NCBI Taxonomy" id="1217282"/>
    <lineage>
        <taxon>Bacteria</taxon>
        <taxon>Pseudomonadati</taxon>
        <taxon>Bacteroidota</taxon>
        <taxon>Bacteroidia</taxon>
        <taxon>Bacteroidales</taxon>
        <taxon>Tannerellaceae</taxon>
        <taxon>Parabacteroides</taxon>
    </lineage>
</organism>
<dbReference type="Proteomes" id="UP000533637">
    <property type="component" value="Unassembled WGS sequence"/>
</dbReference>
<reference evidence="2 3" key="1">
    <citation type="submission" date="2020-08" db="EMBL/GenBank/DDBJ databases">
        <title>Genomic Encyclopedia of Type Strains, Phase IV (KMG-IV): sequencing the most valuable type-strain genomes for metagenomic binning, comparative biology and taxonomic classification.</title>
        <authorList>
            <person name="Goeker M."/>
        </authorList>
    </citation>
    <scope>NUCLEOTIDE SEQUENCE [LARGE SCALE GENOMIC DNA]</scope>
    <source>
        <strain evidence="2 3">DSM 102983</strain>
    </source>
</reference>
<proteinExistence type="predicted"/>
<evidence type="ECO:0000313" key="2">
    <source>
        <dbReference type="EMBL" id="MBB4624084.1"/>
    </source>
</evidence>
<dbReference type="PANTHER" id="PTHR12526">
    <property type="entry name" value="GLYCOSYLTRANSFERASE"/>
    <property type="match status" value="1"/>
</dbReference>
<name>A0ABR6KRE3_9BACT</name>
<keyword evidence="3" id="KW-1185">Reference proteome</keyword>
<accession>A0ABR6KRE3</accession>
<dbReference type="Gene3D" id="3.40.50.2000">
    <property type="entry name" value="Glycogen Phosphorylase B"/>
    <property type="match status" value="2"/>
</dbReference>
<comment type="caution">
    <text evidence="2">The sequence shown here is derived from an EMBL/GenBank/DDBJ whole genome shotgun (WGS) entry which is preliminary data.</text>
</comment>
<evidence type="ECO:0000313" key="3">
    <source>
        <dbReference type="Proteomes" id="UP000533637"/>
    </source>
</evidence>